<keyword evidence="3 4" id="KW-0687">Ribonucleoprotein</keyword>
<sequence length="95" mass="10713">MGASQKKKKWSKGKVKEKSNNAVTFDKNTYDRLFKEVPTYKLITPAVLMDRLKITGSLARRALREFEEKGLIRPVVSHSTLKAYTRATAAVAEAK</sequence>
<evidence type="ECO:0000256" key="4">
    <source>
        <dbReference type="RuleBase" id="RU366057"/>
    </source>
</evidence>
<dbReference type="HOGENOM" id="CLU_129470_4_0_1"/>
<dbReference type="EMBL" id="KE561324">
    <property type="protein sequence ID" value="EPZ31024.1"/>
    <property type="molecule type" value="Genomic_DNA"/>
</dbReference>
<dbReference type="Gene3D" id="3.30.63.20">
    <property type="match status" value="1"/>
</dbReference>
<dbReference type="InterPro" id="IPR004977">
    <property type="entry name" value="Ribosomal_eS25"/>
</dbReference>
<name>A0A075AMU0_ROZAC</name>
<dbReference type="Proteomes" id="UP000030755">
    <property type="component" value="Unassembled WGS sequence"/>
</dbReference>
<dbReference type="OMA" id="RIVHHSG"/>
<dbReference type="AlphaFoldDB" id="A0A075AMU0"/>
<evidence type="ECO:0000313" key="6">
    <source>
        <dbReference type="Proteomes" id="UP000030755"/>
    </source>
</evidence>
<protein>
    <recommendedName>
        <fullName evidence="4">40S ribosomal protein S25</fullName>
    </recommendedName>
</protein>
<dbReference type="PANTHER" id="PTHR12850">
    <property type="entry name" value="40S RIBOSOMAL PROTEIN S25"/>
    <property type="match status" value="1"/>
</dbReference>
<evidence type="ECO:0000256" key="2">
    <source>
        <dbReference type="ARBA" id="ARBA00022980"/>
    </source>
</evidence>
<dbReference type="GO" id="GO:0005840">
    <property type="term" value="C:ribosome"/>
    <property type="evidence" value="ECO:0007669"/>
    <property type="project" value="UniProtKB-KW"/>
</dbReference>
<dbReference type="GO" id="GO:1990904">
    <property type="term" value="C:ribonucleoprotein complex"/>
    <property type="evidence" value="ECO:0007669"/>
    <property type="project" value="UniProtKB-KW"/>
</dbReference>
<keyword evidence="6" id="KW-1185">Reference proteome</keyword>
<dbReference type="FunFam" id="3.30.63.20:FF:000001">
    <property type="entry name" value="40S ribosomal protein S25"/>
    <property type="match status" value="1"/>
</dbReference>
<dbReference type="Pfam" id="PF03297">
    <property type="entry name" value="Ribosomal_S25"/>
    <property type="match status" value="1"/>
</dbReference>
<gene>
    <name evidence="5" type="ORF">O9G_001498</name>
</gene>
<evidence type="ECO:0000313" key="5">
    <source>
        <dbReference type="EMBL" id="EPZ31024.1"/>
    </source>
</evidence>
<reference evidence="5 6" key="1">
    <citation type="journal article" date="2013" name="Curr. Biol.">
        <title>Shared signatures of parasitism and phylogenomics unite Cryptomycota and microsporidia.</title>
        <authorList>
            <person name="James T.Y."/>
            <person name="Pelin A."/>
            <person name="Bonen L."/>
            <person name="Ahrendt S."/>
            <person name="Sain D."/>
            <person name="Corradi N."/>
            <person name="Stajich J.E."/>
        </authorList>
    </citation>
    <scope>NUCLEOTIDE SEQUENCE [LARGE SCALE GENOMIC DNA]</scope>
    <source>
        <strain evidence="5 6">CSF55</strain>
    </source>
</reference>
<keyword evidence="2 4" id="KW-0689">Ribosomal protein</keyword>
<comment type="similarity">
    <text evidence="1 4">Belongs to the eukaryotic ribosomal protein eS25 family.</text>
</comment>
<dbReference type="STRING" id="988480.A0A075AMU0"/>
<dbReference type="OrthoDB" id="10263513at2759"/>
<evidence type="ECO:0000256" key="1">
    <source>
        <dbReference type="ARBA" id="ARBA00009106"/>
    </source>
</evidence>
<accession>A0A075AMU0</accession>
<proteinExistence type="inferred from homology"/>
<evidence type="ECO:0000256" key="3">
    <source>
        <dbReference type="ARBA" id="ARBA00023274"/>
    </source>
</evidence>
<organism evidence="5 6">
    <name type="scientific">Rozella allomycis (strain CSF55)</name>
    <dbReference type="NCBI Taxonomy" id="988480"/>
    <lineage>
        <taxon>Eukaryota</taxon>
        <taxon>Fungi</taxon>
        <taxon>Fungi incertae sedis</taxon>
        <taxon>Cryptomycota</taxon>
        <taxon>Cryptomycota incertae sedis</taxon>
        <taxon>Rozella</taxon>
    </lineage>
</organism>